<feature type="region of interest" description="Disordered" evidence="2">
    <location>
        <begin position="1"/>
        <end position="23"/>
    </location>
</feature>
<dbReference type="Pfam" id="PF15295">
    <property type="entry name" value="CCDC50_N"/>
    <property type="match status" value="1"/>
</dbReference>
<reference evidence="5" key="1">
    <citation type="submission" date="2025-08" db="UniProtKB">
        <authorList>
            <consortium name="RefSeq"/>
        </authorList>
    </citation>
    <scope>IDENTIFICATION</scope>
    <source>
        <tissue evidence="5">Gonad</tissue>
    </source>
</reference>
<feature type="domain" description="Coiled-coil" evidence="3">
    <location>
        <begin position="22"/>
        <end position="158"/>
    </location>
</feature>
<feature type="compositionally biased region" description="Low complexity" evidence="2">
    <location>
        <begin position="468"/>
        <end position="482"/>
    </location>
</feature>
<keyword evidence="1" id="KW-0175">Coiled coil</keyword>
<dbReference type="KEGG" id="bbel:109484193"/>
<evidence type="ECO:0000259" key="3">
    <source>
        <dbReference type="Pfam" id="PF15295"/>
    </source>
</evidence>
<dbReference type="AlphaFoldDB" id="A0A6P4ZP85"/>
<accession>A0A6P4ZP85</accession>
<gene>
    <name evidence="5" type="primary">LOC109484193</name>
</gene>
<feature type="region of interest" description="Disordered" evidence="2">
    <location>
        <begin position="437"/>
        <end position="520"/>
    </location>
</feature>
<evidence type="ECO:0000313" key="4">
    <source>
        <dbReference type="Proteomes" id="UP000515135"/>
    </source>
</evidence>
<evidence type="ECO:0000256" key="2">
    <source>
        <dbReference type="SAM" id="MobiDB-lite"/>
    </source>
</evidence>
<feature type="region of interest" description="Disordered" evidence="2">
    <location>
        <begin position="312"/>
        <end position="399"/>
    </location>
</feature>
<sequence>MATSLNAMVEEPEPGTLPPPGKVKEVRREWAVREDGAFAMQLQEEEIEQHYSGNISRRRTVRKDLVVAKDVQHEEDRVVQEALMKRIEEQRRIEELDRAVASSMQEALEREQERKVFQKEADELWLKSELDAQRRQELEDEELAKKLQDRERRRLERISAKRREKAAEAEKYHRDAAAARDGGASADSLESDLQLMKVGSPRRAVDLPPEGYLDDFVENNADPGLNDDSWVPPEEREEGEGQAQGDDVIVPRPYEADEAYARLLQEQEKQNVNVARKDRAVASTAQDEEIARYLQDRERQLFVKGIRERAKIKHSKSDHSHLQHKLQQDYKRQVSAPTTASVVRGSSGVHGTSDSAAGAVGGSVVGATGGLTAGASGTGSHDRRADSRGSSLGRNETINTEVKRVGGLYVDLGRQSHDLRHRPRTVHAVSRVLSSLSSKFGSGSGSEAVRDVAPDSQPLQDVADTRSRGGSSSSSSPRGTTSNDSTPNFENINIASLIDPTCRDRPPEHLTSEQQGGQHWVSVKKVNLPPTACAGAGGEDGFLGRDNDQPVVIVQGEKRHSKKDKKSSGKSWFRKGSKKGGTPEEGS</sequence>
<feature type="compositionally biased region" description="Polar residues" evidence="2">
    <location>
        <begin position="483"/>
        <end position="494"/>
    </location>
</feature>
<feature type="compositionally biased region" description="Polar residues" evidence="2">
    <location>
        <begin position="388"/>
        <end position="399"/>
    </location>
</feature>
<dbReference type="InterPro" id="IPR029311">
    <property type="entry name" value="CCDC50_N"/>
</dbReference>
<dbReference type="GeneID" id="109484193"/>
<dbReference type="OrthoDB" id="9994767at2759"/>
<organism evidence="4 5">
    <name type="scientific">Branchiostoma belcheri</name>
    <name type="common">Amphioxus</name>
    <dbReference type="NCBI Taxonomy" id="7741"/>
    <lineage>
        <taxon>Eukaryota</taxon>
        <taxon>Metazoa</taxon>
        <taxon>Chordata</taxon>
        <taxon>Cephalochordata</taxon>
        <taxon>Leptocardii</taxon>
        <taxon>Amphioxiformes</taxon>
        <taxon>Branchiostomatidae</taxon>
        <taxon>Branchiostoma</taxon>
    </lineage>
</organism>
<dbReference type="Proteomes" id="UP000515135">
    <property type="component" value="Unplaced"/>
</dbReference>
<dbReference type="InterPro" id="IPR039303">
    <property type="entry name" value="CCDC50"/>
</dbReference>
<feature type="compositionally biased region" description="Basic and acidic residues" evidence="2">
    <location>
        <begin position="312"/>
        <end position="332"/>
    </location>
</feature>
<feature type="compositionally biased region" description="Low complexity" evidence="2">
    <location>
        <begin position="179"/>
        <end position="188"/>
    </location>
</feature>
<dbReference type="RefSeq" id="XP_019642990.1">
    <property type="nucleotide sequence ID" value="XM_019787431.1"/>
</dbReference>
<keyword evidence="4" id="KW-1185">Reference proteome</keyword>
<feature type="region of interest" description="Disordered" evidence="2">
    <location>
        <begin position="206"/>
        <end position="250"/>
    </location>
</feature>
<feature type="compositionally biased region" description="Gly residues" evidence="2">
    <location>
        <begin position="359"/>
        <end position="372"/>
    </location>
</feature>
<protein>
    <submittedName>
        <fullName evidence="5">Uncharacterized protein LOC109484193</fullName>
    </submittedName>
</protein>
<dbReference type="PANTHER" id="PTHR22115:SF4">
    <property type="entry name" value="COILED-COIL DOMAIN-CONTAINING PROTEIN"/>
    <property type="match status" value="1"/>
</dbReference>
<feature type="compositionally biased region" description="Basic and acidic residues" evidence="2">
    <location>
        <begin position="154"/>
        <end position="178"/>
    </location>
</feature>
<feature type="region of interest" description="Disordered" evidence="2">
    <location>
        <begin position="154"/>
        <end position="193"/>
    </location>
</feature>
<dbReference type="PANTHER" id="PTHR22115">
    <property type="entry name" value="C3ORF6 PROTEIN-RELATED"/>
    <property type="match status" value="1"/>
</dbReference>
<feature type="region of interest" description="Disordered" evidence="2">
    <location>
        <begin position="553"/>
        <end position="587"/>
    </location>
</feature>
<evidence type="ECO:0000256" key="1">
    <source>
        <dbReference type="ARBA" id="ARBA00023054"/>
    </source>
</evidence>
<proteinExistence type="predicted"/>
<name>A0A6P4ZP85_BRABE</name>
<feature type="compositionally biased region" description="Basic and acidic residues" evidence="2">
    <location>
        <begin position="501"/>
        <end position="511"/>
    </location>
</feature>
<evidence type="ECO:0000313" key="5">
    <source>
        <dbReference type="RefSeq" id="XP_019642990.1"/>
    </source>
</evidence>